<evidence type="ECO:0000256" key="3">
    <source>
        <dbReference type="ARBA" id="ARBA00022490"/>
    </source>
</evidence>
<dbReference type="AlphaFoldDB" id="A0A5N6QRG8"/>
<keyword evidence="3" id="KW-0963">Cytoplasm</keyword>
<evidence type="ECO:0000256" key="4">
    <source>
        <dbReference type="ARBA" id="ARBA00022723"/>
    </source>
</evidence>
<dbReference type="InterPro" id="IPR007650">
    <property type="entry name" value="Zf-FLZ_dom"/>
</dbReference>
<name>A0A5N6QRG8_9ROSI</name>
<evidence type="ECO:0000256" key="2">
    <source>
        <dbReference type="ARBA" id="ARBA00009374"/>
    </source>
</evidence>
<keyword evidence="5" id="KW-0862">Zinc</keyword>
<organism evidence="8 9">
    <name type="scientific">Carpinus fangiana</name>
    <dbReference type="NCBI Taxonomy" id="176857"/>
    <lineage>
        <taxon>Eukaryota</taxon>
        <taxon>Viridiplantae</taxon>
        <taxon>Streptophyta</taxon>
        <taxon>Embryophyta</taxon>
        <taxon>Tracheophyta</taxon>
        <taxon>Spermatophyta</taxon>
        <taxon>Magnoliopsida</taxon>
        <taxon>eudicotyledons</taxon>
        <taxon>Gunneridae</taxon>
        <taxon>Pentapetalae</taxon>
        <taxon>rosids</taxon>
        <taxon>fabids</taxon>
        <taxon>Fagales</taxon>
        <taxon>Betulaceae</taxon>
        <taxon>Carpinus</taxon>
    </lineage>
</organism>
<dbReference type="EMBL" id="CM017322">
    <property type="protein sequence ID" value="KAE8009755.1"/>
    <property type="molecule type" value="Genomic_DNA"/>
</dbReference>
<dbReference type="Proteomes" id="UP000327013">
    <property type="component" value="Chromosome 2"/>
</dbReference>
<dbReference type="OrthoDB" id="1864056at2759"/>
<feature type="zinc finger region" description="FLZ-type" evidence="6">
    <location>
        <begin position="89"/>
        <end position="133"/>
    </location>
</feature>
<dbReference type="GO" id="GO:0005737">
    <property type="term" value="C:cytoplasm"/>
    <property type="evidence" value="ECO:0007669"/>
    <property type="project" value="UniProtKB-SubCell"/>
</dbReference>
<comment type="subcellular location">
    <subcellularLocation>
        <location evidence="1">Cytoplasm</location>
    </subcellularLocation>
</comment>
<reference evidence="8 9" key="1">
    <citation type="submission" date="2019-06" db="EMBL/GenBank/DDBJ databases">
        <title>A chromosomal-level reference genome of Carpinus fangiana (Coryloideae, Betulaceae).</title>
        <authorList>
            <person name="Yang X."/>
            <person name="Wang Z."/>
            <person name="Zhang L."/>
            <person name="Hao G."/>
            <person name="Liu J."/>
            <person name="Yang Y."/>
        </authorList>
    </citation>
    <scope>NUCLEOTIDE SEQUENCE [LARGE SCALE GENOMIC DNA]</scope>
    <source>
        <strain evidence="8">Cfa_2016G</strain>
        <tissue evidence="8">Leaf</tissue>
    </source>
</reference>
<dbReference type="Pfam" id="PF04570">
    <property type="entry name" value="zf-FLZ"/>
    <property type="match status" value="1"/>
</dbReference>
<evidence type="ECO:0000313" key="9">
    <source>
        <dbReference type="Proteomes" id="UP000327013"/>
    </source>
</evidence>
<gene>
    <name evidence="8" type="ORF">FH972_006173</name>
</gene>
<feature type="domain" description="FLZ-type" evidence="7">
    <location>
        <begin position="89"/>
        <end position="133"/>
    </location>
</feature>
<proteinExistence type="inferred from homology"/>
<evidence type="ECO:0000256" key="1">
    <source>
        <dbReference type="ARBA" id="ARBA00004496"/>
    </source>
</evidence>
<dbReference type="GO" id="GO:0008270">
    <property type="term" value="F:zinc ion binding"/>
    <property type="evidence" value="ECO:0007669"/>
    <property type="project" value="UniProtKB-KW"/>
</dbReference>
<dbReference type="PANTHER" id="PTHR33059">
    <property type="entry name" value="FCS-LIKE ZINC FINGER 5"/>
    <property type="match status" value="1"/>
</dbReference>
<evidence type="ECO:0000256" key="6">
    <source>
        <dbReference type="PROSITE-ProRule" id="PRU01131"/>
    </source>
</evidence>
<sequence>MAAKRSRIIRSSSFGDTSLLNQVLTPTPTPMPMPTAFPEHRFDVRTAPETPVTAWPPSVAVERYQSPPRILTLSSPESEKENPEGQVGNFLEKCYHCQRRIAEDGEVFMYSYLRAFCTSECRAKHIVEDKVGEIVFGQSAECMTQSGKMNNVKLFGVQL</sequence>
<evidence type="ECO:0000313" key="8">
    <source>
        <dbReference type="EMBL" id="KAE8009755.1"/>
    </source>
</evidence>
<keyword evidence="5" id="KW-0863">Zinc-finger</keyword>
<comment type="similarity">
    <text evidence="2">Belongs to the FLZ family.</text>
</comment>
<dbReference type="PROSITE" id="PS51795">
    <property type="entry name" value="ZF_FLZ"/>
    <property type="match status" value="1"/>
</dbReference>
<keyword evidence="9" id="KW-1185">Reference proteome</keyword>
<dbReference type="PANTHER" id="PTHR33059:SF81">
    <property type="entry name" value="FLZ-TYPE DOMAIN-CONTAINING PROTEIN"/>
    <property type="match status" value="1"/>
</dbReference>
<keyword evidence="4" id="KW-0479">Metal-binding</keyword>
<evidence type="ECO:0000256" key="5">
    <source>
        <dbReference type="ARBA" id="ARBA00022771"/>
    </source>
</evidence>
<protein>
    <recommendedName>
        <fullName evidence="7">FLZ-type domain-containing protein</fullName>
    </recommendedName>
</protein>
<accession>A0A5N6QRG8</accession>
<evidence type="ECO:0000259" key="7">
    <source>
        <dbReference type="PROSITE" id="PS51795"/>
    </source>
</evidence>